<keyword evidence="3" id="KW-0285">Flavoprotein</keyword>
<evidence type="ECO:0000256" key="2">
    <source>
        <dbReference type="ARBA" id="ARBA00005466"/>
    </source>
</evidence>
<dbReference type="EMBL" id="JAULSV010000003">
    <property type="protein sequence ID" value="KAK0650041.1"/>
    <property type="molecule type" value="Genomic_DNA"/>
</dbReference>
<dbReference type="GO" id="GO:0016491">
    <property type="term" value="F:oxidoreductase activity"/>
    <property type="evidence" value="ECO:0007669"/>
    <property type="project" value="UniProtKB-KW"/>
</dbReference>
<dbReference type="Gene3D" id="3.30.465.10">
    <property type="match status" value="1"/>
</dbReference>
<dbReference type="Proteomes" id="UP001174936">
    <property type="component" value="Unassembled WGS sequence"/>
</dbReference>
<comment type="similarity">
    <text evidence="2">Belongs to the oxygen-dependent FAD-linked oxidoreductase family.</text>
</comment>
<dbReference type="InterPro" id="IPR036318">
    <property type="entry name" value="FAD-bd_PCMH-like_sf"/>
</dbReference>
<evidence type="ECO:0000313" key="7">
    <source>
        <dbReference type="Proteomes" id="UP001174936"/>
    </source>
</evidence>
<evidence type="ECO:0000313" key="6">
    <source>
        <dbReference type="EMBL" id="KAK0650041.1"/>
    </source>
</evidence>
<accession>A0AA39YCC6</accession>
<comment type="caution">
    <text evidence="6">The sequence shown here is derived from an EMBL/GenBank/DDBJ whole genome shotgun (WGS) entry which is preliminary data.</text>
</comment>
<proteinExistence type="inferred from homology"/>
<dbReference type="PANTHER" id="PTHR42973:SF9">
    <property type="entry name" value="FAD-BINDING PCMH-TYPE DOMAIN-CONTAINING PROTEIN-RELATED"/>
    <property type="match status" value="1"/>
</dbReference>
<reference evidence="6" key="1">
    <citation type="submission" date="2023-06" db="EMBL/GenBank/DDBJ databases">
        <title>Genome-scale phylogeny and comparative genomics of the fungal order Sordariales.</title>
        <authorList>
            <consortium name="Lawrence Berkeley National Laboratory"/>
            <person name="Hensen N."/>
            <person name="Bonometti L."/>
            <person name="Westerberg I."/>
            <person name="Brannstrom I.O."/>
            <person name="Guillou S."/>
            <person name="Cros-Aarteil S."/>
            <person name="Calhoun S."/>
            <person name="Haridas S."/>
            <person name="Kuo A."/>
            <person name="Mondo S."/>
            <person name="Pangilinan J."/>
            <person name="Riley R."/>
            <person name="Labutti K."/>
            <person name="Andreopoulos B."/>
            <person name="Lipzen A."/>
            <person name="Chen C."/>
            <person name="Yanf M."/>
            <person name="Daum C."/>
            <person name="Ng V."/>
            <person name="Clum A."/>
            <person name="Steindorff A."/>
            <person name="Ohm R."/>
            <person name="Martin F."/>
            <person name="Silar P."/>
            <person name="Natvig D."/>
            <person name="Lalanne C."/>
            <person name="Gautier V."/>
            <person name="Ament-Velasquez S.L."/>
            <person name="Kruys A."/>
            <person name="Hutchinson M.I."/>
            <person name="Powell A.J."/>
            <person name="Barry K."/>
            <person name="Miller A.N."/>
            <person name="Grigoriev I.V."/>
            <person name="Debuchy R."/>
            <person name="Gladieux P."/>
            <person name="Thoren M.H."/>
            <person name="Johannesson H."/>
        </authorList>
    </citation>
    <scope>NUCLEOTIDE SEQUENCE</scope>
    <source>
        <strain evidence="6">SMH2532-1</strain>
    </source>
</reference>
<evidence type="ECO:0000256" key="4">
    <source>
        <dbReference type="ARBA" id="ARBA00022827"/>
    </source>
</evidence>
<gene>
    <name evidence="6" type="ORF">B0T16DRAFT_457396</name>
</gene>
<keyword evidence="7" id="KW-1185">Reference proteome</keyword>
<dbReference type="InterPro" id="IPR050416">
    <property type="entry name" value="FAD-linked_Oxidoreductase"/>
</dbReference>
<evidence type="ECO:0000256" key="1">
    <source>
        <dbReference type="ARBA" id="ARBA00001974"/>
    </source>
</evidence>
<dbReference type="PANTHER" id="PTHR42973">
    <property type="entry name" value="BINDING OXIDOREDUCTASE, PUTATIVE (AFU_ORTHOLOGUE AFUA_1G17690)-RELATED"/>
    <property type="match status" value="1"/>
</dbReference>
<keyword evidence="4" id="KW-0274">FAD</keyword>
<dbReference type="SUPFAM" id="SSF56176">
    <property type="entry name" value="FAD-binding/transporter-associated domain-like"/>
    <property type="match status" value="1"/>
</dbReference>
<comment type="cofactor">
    <cofactor evidence="1">
        <name>FAD</name>
        <dbReference type="ChEBI" id="CHEBI:57692"/>
    </cofactor>
</comment>
<dbReference type="GO" id="GO:0050660">
    <property type="term" value="F:flavin adenine dinucleotide binding"/>
    <property type="evidence" value="ECO:0007669"/>
    <property type="project" value="InterPro"/>
</dbReference>
<name>A0AA39YCC6_9PEZI</name>
<protein>
    <submittedName>
        <fullName evidence="6">Uncharacterized protein</fullName>
    </submittedName>
</protein>
<dbReference type="AlphaFoldDB" id="A0AA39YCC6"/>
<dbReference type="InterPro" id="IPR016169">
    <property type="entry name" value="FAD-bd_PCMH_sub2"/>
</dbReference>
<evidence type="ECO:0000256" key="3">
    <source>
        <dbReference type="ARBA" id="ARBA00022630"/>
    </source>
</evidence>
<sequence length="108" mass="11933">MTVVLADGTVATIDAQSEPDLWWAMRGAGHNFGIVTSVTAKIYPRIHTTYAIETLMFTGDKVAALYQAANDHLLRNGAQPVDLINWSYWFNVPTIDPKGRFSFYAPAA</sequence>
<keyword evidence="5" id="KW-0560">Oxidoreductase</keyword>
<evidence type="ECO:0000256" key="5">
    <source>
        <dbReference type="ARBA" id="ARBA00023002"/>
    </source>
</evidence>
<organism evidence="6 7">
    <name type="scientific">Cercophora newfieldiana</name>
    <dbReference type="NCBI Taxonomy" id="92897"/>
    <lineage>
        <taxon>Eukaryota</taxon>
        <taxon>Fungi</taxon>
        <taxon>Dikarya</taxon>
        <taxon>Ascomycota</taxon>
        <taxon>Pezizomycotina</taxon>
        <taxon>Sordariomycetes</taxon>
        <taxon>Sordariomycetidae</taxon>
        <taxon>Sordariales</taxon>
        <taxon>Lasiosphaeriaceae</taxon>
        <taxon>Cercophora</taxon>
    </lineage>
</organism>